<evidence type="ECO:0000313" key="6">
    <source>
        <dbReference type="EMBL" id="CAD9313024.1"/>
    </source>
</evidence>
<dbReference type="InterPro" id="IPR017853">
    <property type="entry name" value="GH"/>
</dbReference>
<dbReference type="EMBL" id="HBGM01000387">
    <property type="protein sequence ID" value="CAD9313024.1"/>
    <property type="molecule type" value="Transcribed_RNA"/>
</dbReference>
<feature type="domain" description="Glycoside hydrolase family 5" evidence="4">
    <location>
        <begin position="58"/>
        <end position="122"/>
    </location>
</feature>
<reference evidence="6" key="1">
    <citation type="submission" date="2021-01" db="EMBL/GenBank/DDBJ databases">
        <authorList>
            <person name="Corre E."/>
            <person name="Pelletier E."/>
            <person name="Niang G."/>
            <person name="Scheremetjew M."/>
            <person name="Finn R."/>
            <person name="Kale V."/>
            <person name="Holt S."/>
            <person name="Cochrane G."/>
            <person name="Meng A."/>
            <person name="Brown T."/>
            <person name="Cohen L."/>
        </authorList>
    </citation>
    <scope>NUCLEOTIDE SEQUENCE</scope>
    <source>
        <strain evidence="6">FE7</strain>
    </source>
</reference>
<accession>A0A7S1VXQ3</accession>
<dbReference type="InterPro" id="IPR041036">
    <property type="entry name" value="GH5_C"/>
</dbReference>
<dbReference type="SUPFAM" id="SSF51445">
    <property type="entry name" value="(Trans)glycosidases"/>
    <property type="match status" value="1"/>
</dbReference>
<evidence type="ECO:0008006" key="7">
    <source>
        <dbReference type="Google" id="ProtNLM"/>
    </source>
</evidence>
<keyword evidence="2" id="KW-0378">Hydrolase</keyword>
<feature type="domain" description="Glycoside hydrolase family 5 C-terminal" evidence="5">
    <location>
        <begin position="586"/>
        <end position="673"/>
    </location>
</feature>
<name>A0A7S1VXQ3_9STRA</name>
<keyword evidence="3" id="KW-0326">Glycosidase</keyword>
<evidence type="ECO:0000256" key="2">
    <source>
        <dbReference type="ARBA" id="ARBA00022801"/>
    </source>
</evidence>
<sequence length="676" mass="76487">MLTTKNGEFVDEHGRVVNLRGINLGGSSKIPTNTTTNWLDAKTTTFVNRPFPISEASLHFERIRACGFTLIRCIVTWEAIEHEGPGIYDHEYIKYVRAILEKANEYNIQIYIDPHQDVWSRWTGGDGAPLWTLEKVGFDVTNFPFCEAAICQETFGQGHSTAERRKGKTFPKMIWPTNYFKLATATMFTLFWAGERFAPHFMVDDDDSSGKKVNIQSYLQRHYINAMAELLEHLNGLENIVGIGTMNEPSAGYINVADISKGYGQSGASSGAGSKELKYGLAPTPFQGMCLGEGHAQLVGDFSNGFMQHVLGKPDSWVTVDPMGKKAWNSDSNGCIWKQAGVWQTNPQTSHPVLLLPEYFANVDFGRECYLPFAKEYADTMRSVWKSKTQELLIFVELPPLEFSTTPFPEISSSTLPGAINATHWYDGVTLFTRSFKSYFSVNTQNHRPVFGYKKILKMHVSQLGEIKQLGNEMMDKAPTLIGETGIPYDMIESTTSKLIRTSKSITFRDTSSQQLAAMNHTMTCLEKNLLSFTLWNYTSDHSDRDGDIWNGENLSVYSEDHKCGLDKTDSYYIYDGLRAARAFVRPYAQYITGMPIVNEFDMAKGKFRLVYKLNGIKYDVPSEIFVPKLWCSKKADMKVSVSDGKYEVEDDDRWYVVKYWHSMASAEHTVEIKVI</sequence>
<dbReference type="InterPro" id="IPR013780">
    <property type="entry name" value="Glyco_hydro_b"/>
</dbReference>
<dbReference type="Gene3D" id="2.60.40.1180">
    <property type="entry name" value="Golgi alpha-mannosidase II"/>
    <property type="match status" value="1"/>
</dbReference>
<dbReference type="GO" id="GO:0008422">
    <property type="term" value="F:beta-glucosidase activity"/>
    <property type="evidence" value="ECO:0007669"/>
    <property type="project" value="TreeGrafter"/>
</dbReference>
<gene>
    <name evidence="6" type="ORF">SMAR1039_LOCUS254</name>
</gene>
<evidence type="ECO:0000259" key="5">
    <source>
        <dbReference type="Pfam" id="PF18564"/>
    </source>
</evidence>
<dbReference type="PANTHER" id="PTHR31308">
    <property type="match status" value="1"/>
</dbReference>
<dbReference type="GO" id="GO:0016042">
    <property type="term" value="P:lipid catabolic process"/>
    <property type="evidence" value="ECO:0007669"/>
    <property type="project" value="UniProtKB-ARBA"/>
</dbReference>
<evidence type="ECO:0000256" key="3">
    <source>
        <dbReference type="ARBA" id="ARBA00023295"/>
    </source>
</evidence>
<comment type="similarity">
    <text evidence="1">Belongs to the glycosyl hydrolase 5 (cellulase A) family.</text>
</comment>
<dbReference type="InterPro" id="IPR052066">
    <property type="entry name" value="Glycosphingolipid_Hydrolases"/>
</dbReference>
<dbReference type="AlphaFoldDB" id="A0A7S1VXQ3"/>
<dbReference type="Pfam" id="PF18564">
    <property type="entry name" value="Glyco_hydro_5_C"/>
    <property type="match status" value="1"/>
</dbReference>
<dbReference type="Gene3D" id="3.20.20.80">
    <property type="entry name" value="Glycosidases"/>
    <property type="match status" value="1"/>
</dbReference>
<dbReference type="GO" id="GO:0000272">
    <property type="term" value="P:polysaccharide catabolic process"/>
    <property type="evidence" value="ECO:0007669"/>
    <property type="project" value="InterPro"/>
</dbReference>
<evidence type="ECO:0000256" key="1">
    <source>
        <dbReference type="ARBA" id="ARBA00005641"/>
    </source>
</evidence>
<dbReference type="PANTHER" id="PTHR31308:SF5">
    <property type="entry name" value="ERGOSTERYL-BETA-GLUCOSIDASE"/>
    <property type="match status" value="1"/>
</dbReference>
<evidence type="ECO:0000259" key="4">
    <source>
        <dbReference type="Pfam" id="PF00150"/>
    </source>
</evidence>
<protein>
    <recommendedName>
        <fullName evidence="7">Glycoside hydrolase family 5 domain-containing protein</fullName>
    </recommendedName>
</protein>
<proteinExistence type="inferred from homology"/>
<dbReference type="InterPro" id="IPR001547">
    <property type="entry name" value="Glyco_hydro_5"/>
</dbReference>
<dbReference type="GO" id="GO:1901136">
    <property type="term" value="P:carbohydrate derivative catabolic process"/>
    <property type="evidence" value="ECO:0007669"/>
    <property type="project" value="UniProtKB-ARBA"/>
</dbReference>
<organism evidence="6">
    <name type="scientific">Skeletonema marinoi</name>
    <dbReference type="NCBI Taxonomy" id="267567"/>
    <lineage>
        <taxon>Eukaryota</taxon>
        <taxon>Sar</taxon>
        <taxon>Stramenopiles</taxon>
        <taxon>Ochrophyta</taxon>
        <taxon>Bacillariophyta</taxon>
        <taxon>Coscinodiscophyceae</taxon>
        <taxon>Thalassiosirophycidae</taxon>
        <taxon>Thalassiosirales</taxon>
        <taxon>Skeletonemataceae</taxon>
        <taxon>Skeletonema</taxon>
        <taxon>Skeletonema marinoi-dohrnii complex</taxon>
    </lineage>
</organism>
<dbReference type="Pfam" id="PF00150">
    <property type="entry name" value="Cellulase"/>
    <property type="match status" value="1"/>
</dbReference>